<sequence>MAHLGWKETPQLLFKETKNPKAGGCAMVVGFLFFGFFALIASAFFGSMIYLGEMVLLSSFAIFFAFSLLFLFASSVFSYRKASHIVRTIEIDLEKRVLSLKETSCPNVEWCLSDLISYMILYRVETNQNSSTSTTIQRKRYWDLYLIHKDGSLLLLETYLNQDSVKQGLRFFKEKLLLPVLDKAGLDLSDSQSSHFEEAQFLQKPTASDWVKTKETMEGTGISFSEPKSILKSSVSFLVPTLFYGAWFFCARMIFSEPGFDWLILIFFIPFSVLFLGFTSLFMIFILFKKTEIIVNRSEIVFRYSTNIPILSSLLKKERRVSAQSVRQIRTLRVEEDMQILCIVLKETSVPEKKSILDFLYNIQTVSLSDKMFSQDKDMLGIWTIPSWINGPSHSDLVYAEKLIENKLSLEEENLTYQSIL</sequence>
<protein>
    <submittedName>
        <fullName evidence="2">Uncharacterized protein</fullName>
    </submittedName>
</protein>
<dbReference type="AlphaFoldDB" id="A0A4R9LZQ5"/>
<dbReference type="Proteomes" id="UP000298058">
    <property type="component" value="Unassembled WGS sequence"/>
</dbReference>
<keyword evidence="1" id="KW-0472">Membrane</keyword>
<feature type="transmembrane region" description="Helical" evidence="1">
    <location>
        <begin position="25"/>
        <end position="50"/>
    </location>
</feature>
<name>A0A4R9LZQ5_9LEPT</name>
<evidence type="ECO:0000313" key="2">
    <source>
        <dbReference type="EMBL" id="TGN18419.1"/>
    </source>
</evidence>
<keyword evidence="3" id="KW-1185">Reference proteome</keyword>
<dbReference type="EMBL" id="RQHW01000047">
    <property type="protein sequence ID" value="TGN18419.1"/>
    <property type="molecule type" value="Genomic_DNA"/>
</dbReference>
<accession>A0A4R9LZQ5</accession>
<feature type="transmembrane region" description="Helical" evidence="1">
    <location>
        <begin position="235"/>
        <end position="256"/>
    </location>
</feature>
<keyword evidence="1" id="KW-0812">Transmembrane</keyword>
<evidence type="ECO:0000256" key="1">
    <source>
        <dbReference type="SAM" id="Phobius"/>
    </source>
</evidence>
<evidence type="ECO:0000313" key="3">
    <source>
        <dbReference type="Proteomes" id="UP000298058"/>
    </source>
</evidence>
<organism evidence="2 3">
    <name type="scientific">Leptospira idonii</name>
    <dbReference type="NCBI Taxonomy" id="1193500"/>
    <lineage>
        <taxon>Bacteria</taxon>
        <taxon>Pseudomonadati</taxon>
        <taxon>Spirochaetota</taxon>
        <taxon>Spirochaetia</taxon>
        <taxon>Leptospirales</taxon>
        <taxon>Leptospiraceae</taxon>
        <taxon>Leptospira</taxon>
    </lineage>
</organism>
<dbReference type="OrthoDB" id="344153at2"/>
<keyword evidence="1" id="KW-1133">Transmembrane helix</keyword>
<feature type="transmembrane region" description="Helical" evidence="1">
    <location>
        <begin position="56"/>
        <end position="77"/>
    </location>
</feature>
<comment type="caution">
    <text evidence="2">The sequence shown here is derived from an EMBL/GenBank/DDBJ whole genome shotgun (WGS) entry which is preliminary data.</text>
</comment>
<proteinExistence type="predicted"/>
<feature type="transmembrane region" description="Helical" evidence="1">
    <location>
        <begin position="262"/>
        <end position="288"/>
    </location>
</feature>
<gene>
    <name evidence="2" type="ORF">EHS15_13565</name>
</gene>
<reference evidence="2" key="1">
    <citation type="journal article" date="2019" name="PLoS Negl. Trop. Dis.">
        <title>Revisiting the worldwide diversity of Leptospira species in the environment.</title>
        <authorList>
            <person name="Vincent A.T."/>
            <person name="Schiettekatte O."/>
            <person name="Bourhy P."/>
            <person name="Veyrier F.J."/>
            <person name="Picardeau M."/>
        </authorList>
    </citation>
    <scope>NUCLEOTIDE SEQUENCE [LARGE SCALE GENOMIC DNA]</scope>
    <source>
        <strain evidence="2">201300427</strain>
    </source>
</reference>
<dbReference type="RefSeq" id="WP_135761103.1">
    <property type="nucleotide sequence ID" value="NZ_RQHW01000047.1"/>
</dbReference>